<accession>A0AAV3PEM5</accession>
<reference evidence="1 2" key="1">
    <citation type="submission" date="2024-01" db="EMBL/GenBank/DDBJ databases">
        <title>The complete chloroplast genome sequence of Lithospermum erythrorhizon: insights into the phylogenetic relationship among Boraginaceae species and the maternal lineages of purple gromwells.</title>
        <authorList>
            <person name="Okada T."/>
            <person name="Watanabe K."/>
        </authorList>
    </citation>
    <scope>NUCLEOTIDE SEQUENCE [LARGE SCALE GENOMIC DNA]</scope>
</reference>
<protein>
    <submittedName>
        <fullName evidence="1">Uncharacterized protein</fullName>
    </submittedName>
</protein>
<evidence type="ECO:0000313" key="2">
    <source>
        <dbReference type="Proteomes" id="UP001454036"/>
    </source>
</evidence>
<keyword evidence="2" id="KW-1185">Reference proteome</keyword>
<dbReference type="Proteomes" id="UP001454036">
    <property type="component" value="Unassembled WGS sequence"/>
</dbReference>
<gene>
    <name evidence="1" type="ORF">LIER_08000</name>
</gene>
<dbReference type="EMBL" id="BAABME010001265">
    <property type="protein sequence ID" value="GAA0148608.1"/>
    <property type="molecule type" value="Genomic_DNA"/>
</dbReference>
<name>A0AAV3PEM5_LITER</name>
<comment type="caution">
    <text evidence="1">The sequence shown here is derived from an EMBL/GenBank/DDBJ whole genome shotgun (WGS) entry which is preliminary data.</text>
</comment>
<sequence length="392" mass="45708">MALHTATFGELYQTSLDALEKLCNHQKFLQKLQERSKLLGTCCDRPELSIKCSQKKCGCNSYSPSYQQKRRFSKQRRFLDFLVVVIRNGASLKIRRTKESENDKTSKDNMLAMRFQYESSDDSSEDGFEDVQNKFDVLDLRPMEPYQEKVADATPPSPNAKIYIFLDKYYDKPIPVIAYFDTGASCTIMQQEILPVEYWEECSIEFRIANGQPFIVSLINWGPIENLPYHPQYPFIATFELNDEFLDRFPKDAYIMLWYLAEICTIKVQVHGNALLRYVSRCLLTEQDREFKVFYQWLTFFQDATWWQKNICKTMSMLSITVTFRIKTTIIQEDSNIKVQKKFEAKMALEVRICAIIHRDRPGPGILAQVMEASKKAKADAAAPPFDFRLFL</sequence>
<proteinExistence type="predicted"/>
<organism evidence="1 2">
    <name type="scientific">Lithospermum erythrorhizon</name>
    <name type="common">Purple gromwell</name>
    <name type="synonym">Lithospermum officinale var. erythrorhizon</name>
    <dbReference type="NCBI Taxonomy" id="34254"/>
    <lineage>
        <taxon>Eukaryota</taxon>
        <taxon>Viridiplantae</taxon>
        <taxon>Streptophyta</taxon>
        <taxon>Embryophyta</taxon>
        <taxon>Tracheophyta</taxon>
        <taxon>Spermatophyta</taxon>
        <taxon>Magnoliopsida</taxon>
        <taxon>eudicotyledons</taxon>
        <taxon>Gunneridae</taxon>
        <taxon>Pentapetalae</taxon>
        <taxon>asterids</taxon>
        <taxon>lamiids</taxon>
        <taxon>Boraginales</taxon>
        <taxon>Boraginaceae</taxon>
        <taxon>Boraginoideae</taxon>
        <taxon>Lithospermeae</taxon>
        <taxon>Lithospermum</taxon>
    </lineage>
</organism>
<evidence type="ECO:0000313" key="1">
    <source>
        <dbReference type="EMBL" id="GAA0148608.1"/>
    </source>
</evidence>
<dbReference type="AlphaFoldDB" id="A0AAV3PEM5"/>